<feature type="transmembrane region" description="Helical" evidence="1">
    <location>
        <begin position="39"/>
        <end position="62"/>
    </location>
</feature>
<dbReference type="PANTHER" id="PTHR33133">
    <property type="entry name" value="OS08G0107100 PROTEIN-RELATED"/>
    <property type="match status" value="1"/>
</dbReference>
<gene>
    <name evidence="2" type="ORF">OSB04_021096</name>
</gene>
<reference evidence="2" key="1">
    <citation type="submission" date="2023-03" db="EMBL/GenBank/DDBJ databases">
        <title>Chromosome-scale reference genome and RAD-based genetic map of yellow starthistle (Centaurea solstitialis) reveal putative structural variation and QTLs associated with invader traits.</title>
        <authorList>
            <person name="Reatini B."/>
            <person name="Cang F.A."/>
            <person name="Jiang Q."/>
            <person name="Mckibben M.T.W."/>
            <person name="Barker M.S."/>
            <person name="Rieseberg L.H."/>
            <person name="Dlugosch K.M."/>
        </authorList>
    </citation>
    <scope>NUCLEOTIDE SEQUENCE</scope>
    <source>
        <strain evidence="2">CAN-66</strain>
        <tissue evidence="2">Leaf</tissue>
    </source>
</reference>
<keyword evidence="1" id="KW-1133">Transmembrane helix</keyword>
<accession>A0AA38T196</accession>
<evidence type="ECO:0000313" key="3">
    <source>
        <dbReference type="Proteomes" id="UP001172457"/>
    </source>
</evidence>
<sequence>MESELIKHQWNSSLQPQPSLGFFGILKESFKTANRNRKLLFPVLLLVFLSFSQLNFAEVYLLEPVAPKKISFQLTYNPKLLQHTNGNTTNPNTTNPAINSDAINDIRKFFLAKLSILTLNWIINLVFLIAVVSSSSKAYTSKLLDPKEMISNVRKSYKNLTNTSFCLVLITLGLVTLGFFSLGIVFILAAGSSAAYLFNVVLLSVSIPALCFYVSALWVMSMVVSVLEDVGGLAAIVKAKQLIKGKTVQVSLIMVLMAVVYGLVGLTKDALPICNLDKWSRLAVTIPFGNGTMCILKLFIFVVFTVFYHEQKESFEEKEGKEGKEGKGLYVPIAAGEV</sequence>
<evidence type="ECO:0000256" key="1">
    <source>
        <dbReference type="SAM" id="Phobius"/>
    </source>
</evidence>
<organism evidence="2 3">
    <name type="scientific">Centaurea solstitialis</name>
    <name type="common">yellow star-thistle</name>
    <dbReference type="NCBI Taxonomy" id="347529"/>
    <lineage>
        <taxon>Eukaryota</taxon>
        <taxon>Viridiplantae</taxon>
        <taxon>Streptophyta</taxon>
        <taxon>Embryophyta</taxon>
        <taxon>Tracheophyta</taxon>
        <taxon>Spermatophyta</taxon>
        <taxon>Magnoliopsida</taxon>
        <taxon>eudicotyledons</taxon>
        <taxon>Gunneridae</taxon>
        <taxon>Pentapetalae</taxon>
        <taxon>asterids</taxon>
        <taxon>campanulids</taxon>
        <taxon>Asterales</taxon>
        <taxon>Asteraceae</taxon>
        <taxon>Carduoideae</taxon>
        <taxon>Cardueae</taxon>
        <taxon>Centaureinae</taxon>
        <taxon>Centaurea</taxon>
    </lineage>
</organism>
<feature type="transmembrane region" description="Helical" evidence="1">
    <location>
        <begin position="164"/>
        <end position="190"/>
    </location>
</feature>
<proteinExistence type="predicted"/>
<name>A0AA38T196_9ASTR</name>
<dbReference type="AlphaFoldDB" id="A0AA38T196"/>
<dbReference type="PANTHER" id="PTHR33133:SF39">
    <property type="entry name" value="ABC TRANSPORTER PERMEASE"/>
    <property type="match status" value="1"/>
</dbReference>
<keyword evidence="1" id="KW-0472">Membrane</keyword>
<evidence type="ECO:0000313" key="2">
    <source>
        <dbReference type="EMBL" id="KAJ9548553.1"/>
    </source>
</evidence>
<dbReference type="Proteomes" id="UP001172457">
    <property type="component" value="Chromosome 5"/>
</dbReference>
<feature type="transmembrane region" description="Helical" evidence="1">
    <location>
        <begin position="110"/>
        <end position="132"/>
    </location>
</feature>
<evidence type="ECO:0008006" key="4">
    <source>
        <dbReference type="Google" id="ProtNLM"/>
    </source>
</evidence>
<feature type="transmembrane region" description="Helical" evidence="1">
    <location>
        <begin position="196"/>
        <end position="227"/>
    </location>
</feature>
<dbReference type="EMBL" id="JARYMX010000005">
    <property type="protein sequence ID" value="KAJ9548553.1"/>
    <property type="molecule type" value="Genomic_DNA"/>
</dbReference>
<comment type="caution">
    <text evidence="2">The sequence shown here is derived from an EMBL/GenBank/DDBJ whole genome shotgun (WGS) entry which is preliminary data.</text>
</comment>
<protein>
    <recommendedName>
        <fullName evidence="4">Transmembrane protein</fullName>
    </recommendedName>
</protein>
<feature type="transmembrane region" description="Helical" evidence="1">
    <location>
        <begin position="248"/>
        <end position="266"/>
    </location>
</feature>
<keyword evidence="1" id="KW-0812">Transmembrane</keyword>
<feature type="transmembrane region" description="Helical" evidence="1">
    <location>
        <begin position="286"/>
        <end position="308"/>
    </location>
</feature>
<keyword evidence="3" id="KW-1185">Reference proteome</keyword>